<organism evidence="5 6">
    <name type="scientific">Chilo suppressalis</name>
    <name type="common">Asiatic rice borer moth</name>
    <dbReference type="NCBI Taxonomy" id="168631"/>
    <lineage>
        <taxon>Eukaryota</taxon>
        <taxon>Metazoa</taxon>
        <taxon>Ecdysozoa</taxon>
        <taxon>Arthropoda</taxon>
        <taxon>Hexapoda</taxon>
        <taxon>Insecta</taxon>
        <taxon>Pterygota</taxon>
        <taxon>Neoptera</taxon>
        <taxon>Endopterygota</taxon>
        <taxon>Lepidoptera</taxon>
        <taxon>Glossata</taxon>
        <taxon>Ditrysia</taxon>
        <taxon>Pyraloidea</taxon>
        <taxon>Crambidae</taxon>
        <taxon>Crambinae</taxon>
        <taxon>Chilo</taxon>
    </lineage>
</organism>
<feature type="chain" id="PRO_5047278584" evidence="4">
    <location>
        <begin position="19"/>
        <end position="124"/>
    </location>
</feature>
<evidence type="ECO:0000256" key="2">
    <source>
        <dbReference type="ARBA" id="ARBA00022729"/>
    </source>
</evidence>
<keyword evidence="6" id="KW-1185">Reference proteome</keyword>
<gene>
    <name evidence="5" type="ORF">CHILSU_LOCUS11136</name>
</gene>
<dbReference type="EMBL" id="OU963902">
    <property type="protein sequence ID" value="CAH0407733.1"/>
    <property type="molecule type" value="Genomic_DNA"/>
</dbReference>
<protein>
    <submittedName>
        <fullName evidence="5">Uncharacterized protein</fullName>
    </submittedName>
</protein>
<dbReference type="Proteomes" id="UP001153292">
    <property type="component" value="Chromosome 9"/>
</dbReference>
<evidence type="ECO:0000313" key="6">
    <source>
        <dbReference type="Proteomes" id="UP001153292"/>
    </source>
</evidence>
<dbReference type="PANTHER" id="PTHR10380:SF218">
    <property type="entry name" value="ADULT CUTICLE PROTEIN 65AA-RELATED"/>
    <property type="match status" value="1"/>
</dbReference>
<keyword evidence="1 3" id="KW-0193">Cuticle</keyword>
<accession>A0ABN8BCF5</accession>
<dbReference type="Pfam" id="PF00379">
    <property type="entry name" value="Chitin_bind_4"/>
    <property type="match status" value="1"/>
</dbReference>
<reference evidence="5" key="1">
    <citation type="submission" date="2021-12" db="EMBL/GenBank/DDBJ databases">
        <authorList>
            <person name="King R."/>
        </authorList>
    </citation>
    <scope>NUCLEOTIDE SEQUENCE</scope>
</reference>
<feature type="signal peptide" evidence="4">
    <location>
        <begin position="1"/>
        <end position="18"/>
    </location>
</feature>
<evidence type="ECO:0000313" key="5">
    <source>
        <dbReference type="EMBL" id="CAH0407733.1"/>
    </source>
</evidence>
<keyword evidence="2 4" id="KW-0732">Signal</keyword>
<dbReference type="PANTHER" id="PTHR10380">
    <property type="entry name" value="CUTICLE PROTEIN"/>
    <property type="match status" value="1"/>
</dbReference>
<evidence type="ECO:0000256" key="3">
    <source>
        <dbReference type="PROSITE-ProRule" id="PRU00497"/>
    </source>
</evidence>
<sequence length="124" mass="13769">MFAVKLSCIIFIVSSAFAQIPVTPETERPIIVFDTSNIARGQYNFNFRTSDNIAREESGGFDKDGNYVVTGYYEYVNELGQMYFIQYTADKDGYHPLLPVEVIPSPPPAKPPQAPILITASLLG</sequence>
<name>A0ABN8BCF5_CHISP</name>
<dbReference type="InterPro" id="IPR050468">
    <property type="entry name" value="Cuticle_Struct_Prot"/>
</dbReference>
<evidence type="ECO:0000256" key="1">
    <source>
        <dbReference type="ARBA" id="ARBA00022460"/>
    </source>
</evidence>
<proteinExistence type="predicted"/>
<evidence type="ECO:0000256" key="4">
    <source>
        <dbReference type="SAM" id="SignalP"/>
    </source>
</evidence>
<dbReference type="InterPro" id="IPR000618">
    <property type="entry name" value="Insect_cuticle"/>
</dbReference>
<dbReference type="PROSITE" id="PS51155">
    <property type="entry name" value="CHIT_BIND_RR_2"/>
    <property type="match status" value="1"/>
</dbReference>